<dbReference type="EMBL" id="MU006307">
    <property type="protein sequence ID" value="KAF2850407.1"/>
    <property type="molecule type" value="Genomic_DNA"/>
</dbReference>
<reference evidence="2" key="1">
    <citation type="submission" date="2020-01" db="EMBL/GenBank/DDBJ databases">
        <authorList>
            <consortium name="DOE Joint Genome Institute"/>
            <person name="Haridas S."/>
            <person name="Albert R."/>
            <person name="Binder M."/>
            <person name="Bloem J."/>
            <person name="Labutti K."/>
            <person name="Salamov A."/>
            <person name="Andreopoulos B."/>
            <person name="Baker S.E."/>
            <person name="Barry K."/>
            <person name="Bills G."/>
            <person name="Bluhm B.H."/>
            <person name="Cannon C."/>
            <person name="Castanera R."/>
            <person name="Culley D.E."/>
            <person name="Daum C."/>
            <person name="Ezra D."/>
            <person name="Gonzalez J.B."/>
            <person name="Henrissat B."/>
            <person name="Kuo A."/>
            <person name="Liang C."/>
            <person name="Lipzen A."/>
            <person name="Lutzoni F."/>
            <person name="Magnuson J."/>
            <person name="Mondo S."/>
            <person name="Nolan M."/>
            <person name="Ohm R."/>
            <person name="Pangilinan J."/>
            <person name="Park H.-J."/>
            <person name="Ramirez L."/>
            <person name="Alfaro M."/>
            <person name="Sun H."/>
            <person name="Tritt A."/>
            <person name="Yoshinaga Y."/>
            <person name="Zwiers L.-H."/>
            <person name="Turgeon B.G."/>
            <person name="Goodwin S.B."/>
            <person name="Spatafora J.W."/>
            <person name="Crous P.W."/>
            <person name="Grigoriev I.V."/>
        </authorList>
    </citation>
    <scope>NUCLEOTIDE SEQUENCE</scope>
    <source>
        <strain evidence="2">IPT5</strain>
    </source>
</reference>
<keyword evidence="3" id="KW-1185">Reference proteome</keyword>
<name>A0A6A7B6N7_9PLEO</name>
<dbReference type="AlphaFoldDB" id="A0A6A7B6N7"/>
<evidence type="ECO:0000256" key="1">
    <source>
        <dbReference type="SAM" id="MobiDB-lite"/>
    </source>
</evidence>
<feature type="region of interest" description="Disordered" evidence="1">
    <location>
        <begin position="1"/>
        <end position="91"/>
    </location>
</feature>
<organism evidence="2 3">
    <name type="scientific">Plenodomus tracheiphilus IPT5</name>
    <dbReference type="NCBI Taxonomy" id="1408161"/>
    <lineage>
        <taxon>Eukaryota</taxon>
        <taxon>Fungi</taxon>
        <taxon>Dikarya</taxon>
        <taxon>Ascomycota</taxon>
        <taxon>Pezizomycotina</taxon>
        <taxon>Dothideomycetes</taxon>
        <taxon>Pleosporomycetidae</taxon>
        <taxon>Pleosporales</taxon>
        <taxon>Pleosporineae</taxon>
        <taxon>Leptosphaeriaceae</taxon>
        <taxon>Plenodomus</taxon>
    </lineage>
</organism>
<accession>A0A6A7B6N7</accession>
<protein>
    <submittedName>
        <fullName evidence="2">Uncharacterized protein</fullName>
    </submittedName>
</protein>
<sequence length="287" mass="32706">MTTEPVAANRQGEPEPERASRQPQQRTEGPGEDMRRRKSGSCPLPGSQSDPQVPMTAQEETGDRCAPLPPAETPLPQRQRDDRQSDSSIDWQDSVRMESWLLQHIMTRIDANTSEMRALSTTVNLLQRSILLLMRTVWEREERRDCAHQEMLDLFRELALPPPVYTTNTPRSDPDSAETAVLPVNLGLQQPQEPERLPAAVQRRLARSDAQRDQRIRTEWEANIASNDHRYRNSHEYLAARFPQPTRSAPSPPCSDVEGRSSLLPRITLVVPYFSFGRWKEYDSGSS</sequence>
<gene>
    <name evidence="2" type="ORF">T440DRAFT_532280</name>
</gene>
<evidence type="ECO:0000313" key="2">
    <source>
        <dbReference type="EMBL" id="KAF2850407.1"/>
    </source>
</evidence>
<dbReference type="Proteomes" id="UP000799423">
    <property type="component" value="Unassembled WGS sequence"/>
</dbReference>
<evidence type="ECO:0000313" key="3">
    <source>
        <dbReference type="Proteomes" id="UP000799423"/>
    </source>
</evidence>
<proteinExistence type="predicted"/>